<organism evidence="1 2">
    <name type="scientific">Postia placenta MAD-698-R-SB12</name>
    <dbReference type="NCBI Taxonomy" id="670580"/>
    <lineage>
        <taxon>Eukaryota</taxon>
        <taxon>Fungi</taxon>
        <taxon>Dikarya</taxon>
        <taxon>Basidiomycota</taxon>
        <taxon>Agaricomycotina</taxon>
        <taxon>Agaricomycetes</taxon>
        <taxon>Polyporales</taxon>
        <taxon>Adustoporiaceae</taxon>
        <taxon>Rhodonia</taxon>
    </lineage>
</organism>
<evidence type="ECO:0000313" key="1">
    <source>
        <dbReference type="EMBL" id="OSX58942.1"/>
    </source>
</evidence>
<proteinExistence type="predicted"/>
<dbReference type="RefSeq" id="XP_024335736.1">
    <property type="nucleotide sequence ID" value="XM_024481222.1"/>
</dbReference>
<dbReference type="GeneID" id="36326172"/>
<dbReference type="AlphaFoldDB" id="A0A1X6MRW1"/>
<protein>
    <submittedName>
        <fullName evidence="1">Uncharacterized protein</fullName>
    </submittedName>
</protein>
<evidence type="ECO:0000313" key="2">
    <source>
        <dbReference type="Proteomes" id="UP000194127"/>
    </source>
</evidence>
<gene>
    <name evidence="1" type="ORF">POSPLADRAFT_1060028</name>
</gene>
<accession>A0A1X6MRW1</accession>
<dbReference type="EMBL" id="KZ110603">
    <property type="protein sequence ID" value="OSX58942.1"/>
    <property type="molecule type" value="Genomic_DNA"/>
</dbReference>
<reference evidence="1 2" key="1">
    <citation type="submission" date="2017-04" db="EMBL/GenBank/DDBJ databases">
        <title>Genome Sequence of the Model Brown-Rot Fungus Postia placenta SB12.</title>
        <authorList>
            <consortium name="DOE Joint Genome Institute"/>
            <person name="Gaskell J."/>
            <person name="Kersten P."/>
            <person name="Larrondo L.F."/>
            <person name="Canessa P."/>
            <person name="Martinez D."/>
            <person name="Hibbett D."/>
            <person name="Schmoll M."/>
            <person name="Kubicek C.P."/>
            <person name="Martinez A.T."/>
            <person name="Yadav J."/>
            <person name="Master E."/>
            <person name="Magnuson J.K."/>
            <person name="James T."/>
            <person name="Yaver D."/>
            <person name="Berka R."/>
            <person name="Labutti K."/>
            <person name="Lipzen A."/>
            <person name="Aerts A."/>
            <person name="Barry K."/>
            <person name="Henrissat B."/>
            <person name="Blanchette R."/>
            <person name="Grigoriev I."/>
            <person name="Cullen D."/>
        </authorList>
    </citation>
    <scope>NUCLEOTIDE SEQUENCE [LARGE SCALE GENOMIC DNA]</scope>
    <source>
        <strain evidence="1 2">MAD-698-R-SB12</strain>
    </source>
</reference>
<name>A0A1X6MRW1_9APHY</name>
<dbReference type="Proteomes" id="UP000194127">
    <property type="component" value="Unassembled WGS sequence"/>
</dbReference>
<keyword evidence="2" id="KW-1185">Reference proteome</keyword>
<sequence>MKESKGGKTLKPEIGYSIIFFFREVVELELVDRGHNLDEEAAKDIAQKQLDYERRVHQEYSDYPEHDAAQFACGPRDTERLSFVLWRRVLRSALRNSPREETELYSS</sequence>
<dbReference type="OrthoDB" id="10331453at2759"/>